<evidence type="ECO:0000313" key="2">
    <source>
        <dbReference type="Proteomes" id="UP000281391"/>
    </source>
</evidence>
<dbReference type="EMBL" id="LR134117">
    <property type="protein sequence ID" value="VDZ63626.1"/>
    <property type="molecule type" value="Genomic_DNA"/>
</dbReference>
<reference evidence="1 2" key="1">
    <citation type="submission" date="2018-12" db="EMBL/GenBank/DDBJ databases">
        <authorList>
            <consortium name="Pathogen Informatics"/>
        </authorList>
    </citation>
    <scope>NUCLEOTIDE SEQUENCE [LARGE SCALE GENOMIC DNA]</scope>
    <source>
        <strain evidence="1 2">NCTC11214</strain>
    </source>
</reference>
<dbReference type="RefSeq" id="WP_004963342.1">
    <property type="nucleotide sequence ID" value="NZ_JAEKCK010000003.1"/>
</dbReference>
<organism evidence="1 2">
    <name type="scientific">Serratia odorifera</name>
    <dbReference type="NCBI Taxonomy" id="618"/>
    <lineage>
        <taxon>Bacteria</taxon>
        <taxon>Pseudomonadati</taxon>
        <taxon>Pseudomonadota</taxon>
        <taxon>Gammaproteobacteria</taxon>
        <taxon>Enterobacterales</taxon>
        <taxon>Yersiniaceae</taxon>
        <taxon>Serratia</taxon>
    </lineage>
</organism>
<dbReference type="AlphaFoldDB" id="A0A3S4DQL3"/>
<evidence type="ECO:0008006" key="3">
    <source>
        <dbReference type="Google" id="ProtNLM"/>
    </source>
</evidence>
<protein>
    <recommendedName>
        <fullName evidence="3">Toxin SymE-like domain-containing protein</fullName>
    </recommendedName>
</protein>
<gene>
    <name evidence="1" type="ORF">NCTC11214_04560</name>
</gene>
<sequence length="109" mass="12274">MKITFTAEPIATLTLIRHGWRPGSRFRLLRQGNLITLTLVTDNDEWDTLCADSQHGYDLGADWVRQNGELVIGGDWLSEFDLTRPKQIKATAAPGKIVITQREQGYFSA</sequence>
<proteinExistence type="predicted"/>
<evidence type="ECO:0000313" key="1">
    <source>
        <dbReference type="EMBL" id="VDZ63626.1"/>
    </source>
</evidence>
<accession>A0A3S4DQL3</accession>
<dbReference type="KEGG" id="sof:NCTC11214_04560"/>
<dbReference type="Proteomes" id="UP000281391">
    <property type="component" value="Chromosome"/>
</dbReference>
<name>A0A3S4DQL3_SEROD</name>